<evidence type="ECO:0000256" key="7">
    <source>
        <dbReference type="ARBA" id="ARBA00023136"/>
    </source>
</evidence>
<keyword evidence="4 11" id="KW-0812">Transmembrane</keyword>
<protein>
    <recommendedName>
        <fullName evidence="3">Signal peptidase complex subunit 1</fullName>
    </recommendedName>
    <alternativeName>
        <fullName evidence="8">Microsomal signal peptidase 12 kDa subunit</fullName>
    </alternativeName>
</protein>
<keyword evidence="6 11" id="KW-1133">Transmembrane helix</keyword>
<evidence type="ECO:0000256" key="9">
    <source>
        <dbReference type="ARBA" id="ARBA00045204"/>
    </source>
</evidence>
<dbReference type="Pfam" id="PF06645">
    <property type="entry name" value="SPC12"/>
    <property type="match status" value="1"/>
</dbReference>
<evidence type="ECO:0000256" key="4">
    <source>
        <dbReference type="ARBA" id="ARBA00022692"/>
    </source>
</evidence>
<evidence type="ECO:0000313" key="13">
    <source>
        <dbReference type="EMBL" id="PAA86583.1"/>
    </source>
</evidence>
<dbReference type="InterPro" id="IPR009542">
    <property type="entry name" value="Spc1/SPCS1"/>
</dbReference>
<evidence type="ECO:0000256" key="2">
    <source>
        <dbReference type="ARBA" id="ARBA00005245"/>
    </source>
</evidence>
<organism evidence="12 14">
    <name type="scientific">Macrostomum lignano</name>
    <dbReference type="NCBI Taxonomy" id="282301"/>
    <lineage>
        <taxon>Eukaryota</taxon>
        <taxon>Metazoa</taxon>
        <taxon>Spiralia</taxon>
        <taxon>Lophotrochozoa</taxon>
        <taxon>Platyhelminthes</taxon>
        <taxon>Rhabditophora</taxon>
        <taxon>Macrostomorpha</taxon>
        <taxon>Macrostomida</taxon>
        <taxon>Macrostomidae</taxon>
        <taxon>Macrostomum</taxon>
    </lineage>
</organism>
<dbReference type="PANTHER" id="PTHR13202">
    <property type="entry name" value="MICROSOMAL SIGNAL PEPTIDASE 12 KDA SUBUNIT"/>
    <property type="match status" value="1"/>
</dbReference>
<keyword evidence="5" id="KW-0256">Endoplasmic reticulum</keyword>
<name>A0A267F4N6_9PLAT</name>
<comment type="function">
    <text evidence="9">Component of the signal peptidase complex (SPC) which catalyzes the cleavage of N-terminal signal sequences from nascent proteins as they are translocated into the lumen of the endoplasmic reticulum. Dispensable for SPC enzymatic activity.</text>
</comment>
<evidence type="ECO:0000256" key="11">
    <source>
        <dbReference type="SAM" id="Phobius"/>
    </source>
</evidence>
<comment type="similarity">
    <text evidence="2">Belongs to the SPCS1 family.</text>
</comment>
<evidence type="ECO:0000256" key="1">
    <source>
        <dbReference type="ARBA" id="ARBA00004477"/>
    </source>
</evidence>
<feature type="transmembrane region" description="Helical" evidence="11">
    <location>
        <begin position="26"/>
        <end position="44"/>
    </location>
</feature>
<evidence type="ECO:0000256" key="6">
    <source>
        <dbReference type="ARBA" id="ARBA00022989"/>
    </source>
</evidence>
<comment type="caution">
    <text evidence="12">The sequence shown here is derived from an EMBL/GenBank/DDBJ whole genome shotgun (WGS) entry which is preliminary data.</text>
</comment>
<feature type="transmembrane region" description="Helical" evidence="11">
    <location>
        <begin position="50"/>
        <end position="67"/>
    </location>
</feature>
<evidence type="ECO:0000256" key="8">
    <source>
        <dbReference type="ARBA" id="ARBA00032913"/>
    </source>
</evidence>
<dbReference type="Proteomes" id="UP000215902">
    <property type="component" value="Unassembled WGS sequence"/>
</dbReference>
<dbReference type="GO" id="GO:0005787">
    <property type="term" value="C:signal peptidase complex"/>
    <property type="evidence" value="ECO:0007669"/>
    <property type="project" value="InterPro"/>
</dbReference>
<keyword evidence="14" id="KW-1185">Reference proteome</keyword>
<comment type="subcellular location">
    <subcellularLocation>
        <location evidence="1">Endoplasmic reticulum membrane</location>
        <topology evidence="1">Multi-pass membrane protein</topology>
    </subcellularLocation>
</comment>
<dbReference type="EMBL" id="NIVC01001427">
    <property type="protein sequence ID" value="PAA68059.1"/>
    <property type="molecule type" value="Genomic_DNA"/>
</dbReference>
<evidence type="ECO:0000313" key="12">
    <source>
        <dbReference type="EMBL" id="PAA68059.1"/>
    </source>
</evidence>
<evidence type="ECO:0000256" key="3">
    <source>
        <dbReference type="ARBA" id="ARBA00017059"/>
    </source>
</evidence>
<gene>
    <name evidence="13" type="ORF">BOX15_Mlig017032g2</name>
    <name evidence="12" type="ORF">BOX15_Mlig030174g1</name>
</gene>
<sequence>MKFLTDLTSRIPTHMDFEGQRRAERTFQFVLAIFGVAGLAWGYICQQFSQTVLILAAGFALSALLTLPPWPMYRRSQLHWQPVRPAAATGEAETGSKQQGRKQNKKDK</sequence>
<evidence type="ECO:0000313" key="14">
    <source>
        <dbReference type="Proteomes" id="UP000215902"/>
    </source>
</evidence>
<dbReference type="STRING" id="282301.A0A267F4N6"/>
<dbReference type="GO" id="GO:0045047">
    <property type="term" value="P:protein targeting to ER"/>
    <property type="evidence" value="ECO:0007669"/>
    <property type="project" value="TreeGrafter"/>
</dbReference>
<proteinExistence type="inferred from homology"/>
<reference evidence="12 14" key="1">
    <citation type="submission" date="2017-06" db="EMBL/GenBank/DDBJ databases">
        <title>A platform for efficient transgenesis in Macrostomum lignano, a flatworm model organism for stem cell research.</title>
        <authorList>
            <person name="Berezikov E."/>
        </authorList>
    </citation>
    <scope>NUCLEOTIDE SEQUENCE [LARGE SCALE GENOMIC DNA]</scope>
    <source>
        <strain evidence="12">DV1</strain>
        <tissue evidence="12">Whole organism</tissue>
    </source>
</reference>
<dbReference type="PANTHER" id="PTHR13202:SF0">
    <property type="entry name" value="SIGNAL PEPTIDASE COMPLEX SUBUNIT 1"/>
    <property type="match status" value="1"/>
</dbReference>
<accession>A0A267F4N6</accession>
<feature type="compositionally biased region" description="Basic residues" evidence="10">
    <location>
        <begin position="99"/>
        <end position="108"/>
    </location>
</feature>
<evidence type="ECO:0000256" key="10">
    <source>
        <dbReference type="SAM" id="MobiDB-lite"/>
    </source>
</evidence>
<feature type="region of interest" description="Disordered" evidence="10">
    <location>
        <begin position="84"/>
        <end position="108"/>
    </location>
</feature>
<keyword evidence="7 11" id="KW-0472">Membrane</keyword>
<evidence type="ECO:0000256" key="5">
    <source>
        <dbReference type="ARBA" id="ARBA00022824"/>
    </source>
</evidence>
<dbReference type="OrthoDB" id="6269396at2759"/>
<dbReference type="EMBL" id="NIVC01000272">
    <property type="protein sequence ID" value="PAA86583.1"/>
    <property type="molecule type" value="Genomic_DNA"/>
</dbReference>
<dbReference type="AlphaFoldDB" id="A0A267F4N6"/>
<dbReference type="GO" id="GO:0006465">
    <property type="term" value="P:signal peptide processing"/>
    <property type="evidence" value="ECO:0007669"/>
    <property type="project" value="InterPro"/>
</dbReference>